<dbReference type="GO" id="GO:0008168">
    <property type="term" value="F:methyltransferase activity"/>
    <property type="evidence" value="ECO:0007669"/>
    <property type="project" value="UniProtKB-KW"/>
</dbReference>
<protein>
    <submittedName>
        <fullName evidence="1">Methyltransferase domain-containing protein</fullName>
    </submittedName>
</protein>
<accession>A0A1I1LN60</accession>
<dbReference type="Pfam" id="PF13489">
    <property type="entry name" value="Methyltransf_23"/>
    <property type="match status" value="1"/>
</dbReference>
<dbReference type="Gene3D" id="3.40.50.150">
    <property type="entry name" value="Vaccinia Virus protein VP39"/>
    <property type="match status" value="1"/>
</dbReference>
<evidence type="ECO:0000313" key="1">
    <source>
        <dbReference type="EMBL" id="SFC74479.1"/>
    </source>
</evidence>
<sequence length="275" mass="32255">MMEKFERCKVCNCHIEFQNSKFNLVKCKSCNLVFCNSIFNEEEFIRVYDKLYNSGPKSQYQVHSTTEINEMHSGKLNIGYNRKTLISKTINDRDRVLEVGSGNGLVGLYLKQKFEDIFYKGIEIDQKIATRAQSFGLDIINDDFRVMKGFTDKFDVIMMWEVLEHIQDLNLCLELLKNVLNKNGTLMLSVPNYEKRLNYKNSDNKLFQSGPPIHLNYFTMDSLRKIFKLYGFKNVKIREKSMPYFNLKDPNFYSLLQRKMTGKFHGPTLYLIASV</sequence>
<dbReference type="OrthoDB" id="9815644at2"/>
<keyword evidence="2" id="KW-1185">Reference proteome</keyword>
<dbReference type="InterPro" id="IPR029063">
    <property type="entry name" value="SAM-dependent_MTases_sf"/>
</dbReference>
<dbReference type="Proteomes" id="UP000199438">
    <property type="component" value="Unassembled WGS sequence"/>
</dbReference>
<reference evidence="2" key="1">
    <citation type="submission" date="2016-10" db="EMBL/GenBank/DDBJ databases">
        <authorList>
            <person name="Varghese N."/>
            <person name="Submissions S."/>
        </authorList>
    </citation>
    <scope>NUCLEOTIDE SEQUENCE [LARGE SCALE GENOMIC DNA]</scope>
    <source>
        <strain evidence="2">DSM 24499</strain>
    </source>
</reference>
<keyword evidence="1" id="KW-0489">Methyltransferase</keyword>
<gene>
    <name evidence="1" type="ORF">SAMN04487907_10876</name>
</gene>
<dbReference type="STRING" id="1334022.SAMN04487907_10876"/>
<keyword evidence="1" id="KW-0808">Transferase</keyword>
<dbReference type="AlphaFoldDB" id="A0A1I1LN60"/>
<dbReference type="CDD" id="cd02440">
    <property type="entry name" value="AdoMet_MTases"/>
    <property type="match status" value="1"/>
</dbReference>
<proteinExistence type="predicted"/>
<organism evidence="1 2">
    <name type="scientific">Zunongwangia mangrovi</name>
    <dbReference type="NCBI Taxonomy" id="1334022"/>
    <lineage>
        <taxon>Bacteria</taxon>
        <taxon>Pseudomonadati</taxon>
        <taxon>Bacteroidota</taxon>
        <taxon>Flavobacteriia</taxon>
        <taxon>Flavobacteriales</taxon>
        <taxon>Flavobacteriaceae</taxon>
        <taxon>Zunongwangia</taxon>
    </lineage>
</organism>
<dbReference type="PANTHER" id="PTHR43861">
    <property type="entry name" value="TRANS-ACONITATE 2-METHYLTRANSFERASE-RELATED"/>
    <property type="match status" value="1"/>
</dbReference>
<dbReference type="EMBL" id="FOKV01000008">
    <property type="protein sequence ID" value="SFC74479.1"/>
    <property type="molecule type" value="Genomic_DNA"/>
</dbReference>
<name>A0A1I1LN60_9FLAO</name>
<evidence type="ECO:0000313" key="2">
    <source>
        <dbReference type="Proteomes" id="UP000199438"/>
    </source>
</evidence>
<dbReference type="RefSeq" id="WP_092544092.1">
    <property type="nucleotide sequence ID" value="NZ_FOKV01000008.1"/>
</dbReference>
<dbReference type="GO" id="GO:0032259">
    <property type="term" value="P:methylation"/>
    <property type="evidence" value="ECO:0007669"/>
    <property type="project" value="UniProtKB-KW"/>
</dbReference>
<dbReference type="SUPFAM" id="SSF53335">
    <property type="entry name" value="S-adenosyl-L-methionine-dependent methyltransferases"/>
    <property type="match status" value="1"/>
</dbReference>